<dbReference type="InterPro" id="IPR002110">
    <property type="entry name" value="Ankyrin_rpt"/>
</dbReference>
<evidence type="ECO:0000313" key="2">
    <source>
        <dbReference type="Proteomes" id="UP001259832"/>
    </source>
</evidence>
<proteinExistence type="predicted"/>
<dbReference type="EMBL" id="JASMQC010000003">
    <property type="protein sequence ID" value="KAK1946240.1"/>
    <property type="molecule type" value="Genomic_DNA"/>
</dbReference>
<organism evidence="1 2">
    <name type="scientific">Phytophthora citrophthora</name>
    <dbReference type="NCBI Taxonomy" id="4793"/>
    <lineage>
        <taxon>Eukaryota</taxon>
        <taxon>Sar</taxon>
        <taxon>Stramenopiles</taxon>
        <taxon>Oomycota</taxon>
        <taxon>Peronosporomycetes</taxon>
        <taxon>Peronosporales</taxon>
        <taxon>Peronosporaceae</taxon>
        <taxon>Phytophthora</taxon>
    </lineage>
</organism>
<dbReference type="InterPro" id="IPR036770">
    <property type="entry name" value="Ankyrin_rpt-contain_sf"/>
</dbReference>
<reference evidence="1" key="1">
    <citation type="submission" date="2023-08" db="EMBL/GenBank/DDBJ databases">
        <title>Reference Genome Resource for the Citrus Pathogen Phytophthora citrophthora.</title>
        <authorList>
            <person name="Moller H."/>
            <person name="Coetzee B."/>
            <person name="Rose L.J."/>
            <person name="Van Niekerk J.M."/>
        </authorList>
    </citation>
    <scope>NUCLEOTIDE SEQUENCE</scope>
    <source>
        <strain evidence="1">STE-U-9442</strain>
    </source>
</reference>
<gene>
    <name evidence="1" type="ORF">P3T76_001793</name>
</gene>
<dbReference type="Pfam" id="PF00023">
    <property type="entry name" value="Ank"/>
    <property type="match status" value="1"/>
</dbReference>
<comment type="caution">
    <text evidence="1">The sequence shown here is derived from an EMBL/GenBank/DDBJ whole genome shotgun (WGS) entry which is preliminary data.</text>
</comment>
<sequence length="93" mass="10132">MKNSAGPLEVVQFLARHLAEIDLPADEATALYLATKGGYTGVVVYLLHRQATADVVIGDLLFTWQCKVDTSRLWPNCCGIGLPRNKTMVQAEG</sequence>
<evidence type="ECO:0000313" key="1">
    <source>
        <dbReference type="EMBL" id="KAK1946240.1"/>
    </source>
</evidence>
<dbReference type="Proteomes" id="UP001259832">
    <property type="component" value="Unassembled WGS sequence"/>
</dbReference>
<dbReference type="Gene3D" id="1.25.40.20">
    <property type="entry name" value="Ankyrin repeat-containing domain"/>
    <property type="match status" value="1"/>
</dbReference>
<name>A0AAD9GWE7_9STRA</name>
<dbReference type="SUPFAM" id="SSF48403">
    <property type="entry name" value="Ankyrin repeat"/>
    <property type="match status" value="1"/>
</dbReference>
<dbReference type="AlphaFoldDB" id="A0AAD9GWE7"/>
<protein>
    <submittedName>
        <fullName evidence="1">Uncharacterized protein</fullName>
    </submittedName>
</protein>
<keyword evidence="2" id="KW-1185">Reference proteome</keyword>
<accession>A0AAD9GWE7</accession>